<sequence length="264" mass="29417">MIRIIKKPTDTPDDNSTVMVADALKEKKAEFSYLNIDDIDPFSDEIENDIIWVCGIKQDGIQFEIINALNINNKVVNSPDSIATCASKAQTSARLIKAGVPTPETIFTNSKDRIREFIDIHKKAVYKPVYGYDGNGIYPFSSVEEIKEIPPYYIQEFVENNCDYRVFVIDGEAAGAIKRSSDSFAHNIHQGGTGVPVIDIPDEMADVASKAAHAINIDYCGVDLLPVNDSYTVLEVNGTPNWHCMGVPIPEYLAEYLIRTEKDY</sequence>
<dbReference type="Pfam" id="PF08443">
    <property type="entry name" value="RimK"/>
    <property type="match status" value="1"/>
</dbReference>
<keyword evidence="3" id="KW-1185">Reference proteome</keyword>
<organism evidence="2 3">
    <name type="scientific">Methanochimaera problematica</name>
    <dbReference type="NCBI Taxonomy" id="2609417"/>
    <lineage>
        <taxon>Archaea</taxon>
        <taxon>Methanobacteriati</taxon>
        <taxon>Methanobacteriota</taxon>
        <taxon>Stenosarchaea group</taxon>
        <taxon>Methanomicrobia</taxon>
        <taxon>Methanomicrobiales</taxon>
        <taxon>Methanomicrobiaceae</taxon>
        <taxon>Methanochimaera</taxon>
    </lineage>
</organism>
<dbReference type="EMBL" id="CP043875">
    <property type="protein sequence ID" value="WOF16164.1"/>
    <property type="molecule type" value="Genomic_DNA"/>
</dbReference>
<protein>
    <submittedName>
        <fullName evidence="2">ATP-grasp domain-containing protein</fullName>
    </submittedName>
</protein>
<dbReference type="Gene3D" id="3.30.1490.20">
    <property type="entry name" value="ATP-grasp fold, A domain"/>
    <property type="match status" value="1"/>
</dbReference>
<dbReference type="GO" id="GO:0016879">
    <property type="term" value="F:ligase activity, forming carbon-nitrogen bonds"/>
    <property type="evidence" value="ECO:0007669"/>
    <property type="project" value="TreeGrafter"/>
</dbReference>
<dbReference type="GO" id="GO:0005737">
    <property type="term" value="C:cytoplasm"/>
    <property type="evidence" value="ECO:0007669"/>
    <property type="project" value="TreeGrafter"/>
</dbReference>
<dbReference type="GeneID" id="85229573"/>
<dbReference type="RefSeq" id="WP_317137744.1">
    <property type="nucleotide sequence ID" value="NZ_CP043875.1"/>
</dbReference>
<dbReference type="AlphaFoldDB" id="A0AA97FC03"/>
<proteinExistence type="predicted"/>
<dbReference type="PANTHER" id="PTHR21621">
    <property type="entry name" value="RIBOSOMAL PROTEIN S6 MODIFICATION PROTEIN"/>
    <property type="match status" value="1"/>
</dbReference>
<dbReference type="PANTHER" id="PTHR21621:SF0">
    <property type="entry name" value="BETA-CITRYLGLUTAMATE SYNTHASE B-RELATED"/>
    <property type="match status" value="1"/>
</dbReference>
<reference evidence="2 3" key="1">
    <citation type="submission" date="2019-09" db="EMBL/GenBank/DDBJ databases">
        <title>The complete genome of Methanoplanus sp. FWC-SCC4.</title>
        <authorList>
            <person name="Chen S.-C."/>
            <person name="Zhou Y.-Z."/>
            <person name="Lai M.-C."/>
        </authorList>
    </citation>
    <scope>NUCLEOTIDE SEQUENCE [LARGE SCALE GENOMIC DNA]</scope>
    <source>
        <strain evidence="2 3">FWC-SCC4</strain>
    </source>
</reference>
<dbReference type="Proteomes" id="UP001301797">
    <property type="component" value="Chromosome"/>
</dbReference>
<gene>
    <name evidence="2" type="ORF">F1737_05305</name>
</gene>
<dbReference type="InterPro" id="IPR013815">
    <property type="entry name" value="ATP_grasp_subdomain_1"/>
</dbReference>
<evidence type="ECO:0000259" key="1">
    <source>
        <dbReference type="Pfam" id="PF08443"/>
    </source>
</evidence>
<dbReference type="Gene3D" id="3.40.50.20">
    <property type="match status" value="1"/>
</dbReference>
<name>A0AA97FC03_9EURY</name>
<accession>A0AA97FC03</accession>
<dbReference type="GO" id="GO:0005524">
    <property type="term" value="F:ATP binding"/>
    <property type="evidence" value="ECO:0007669"/>
    <property type="project" value="InterPro"/>
</dbReference>
<evidence type="ECO:0000313" key="2">
    <source>
        <dbReference type="EMBL" id="WOF16164.1"/>
    </source>
</evidence>
<dbReference type="SUPFAM" id="SSF56059">
    <property type="entry name" value="Glutathione synthetase ATP-binding domain-like"/>
    <property type="match status" value="1"/>
</dbReference>
<evidence type="ECO:0000313" key="3">
    <source>
        <dbReference type="Proteomes" id="UP001301797"/>
    </source>
</evidence>
<dbReference type="Gene3D" id="3.30.470.20">
    <property type="entry name" value="ATP-grasp fold, B domain"/>
    <property type="match status" value="1"/>
</dbReference>
<dbReference type="KEGG" id="mefw:F1737_05305"/>
<dbReference type="InterPro" id="IPR013651">
    <property type="entry name" value="ATP-grasp_RimK-type"/>
</dbReference>
<feature type="domain" description="ATP-grasp fold RimK-type" evidence="1">
    <location>
        <begin position="87"/>
        <end position="242"/>
    </location>
</feature>